<dbReference type="SUPFAM" id="SSF53187">
    <property type="entry name" value="Zn-dependent exopeptidases"/>
    <property type="match status" value="1"/>
</dbReference>
<dbReference type="InterPro" id="IPR017439">
    <property type="entry name" value="Amidohydrolase"/>
</dbReference>
<evidence type="ECO:0000256" key="1">
    <source>
        <dbReference type="ARBA" id="ARBA00003007"/>
    </source>
</evidence>
<feature type="compositionally biased region" description="Basic and acidic residues" evidence="2">
    <location>
        <begin position="58"/>
        <end position="68"/>
    </location>
</feature>
<comment type="function">
    <text evidence="1">Hydrolyzes certain amino acid conjugates of the plant growth regulator indole-3-acetic acid (IAA).</text>
</comment>
<dbReference type="PANTHER" id="PTHR11014">
    <property type="entry name" value="PEPTIDASE M20 FAMILY MEMBER"/>
    <property type="match status" value="1"/>
</dbReference>
<dbReference type="PANTHER" id="PTHR11014:SF119">
    <property type="entry name" value="IAA-AMINO ACID HYDROLASE ILR1-LIKE 1"/>
    <property type="match status" value="1"/>
</dbReference>
<sequence length="193" mass="19983">MARHSASGSNAEEDANTGSNATLTDNNDNGGRVGLASRGCRWGNPRPKCKVGDVGVAEGRKPRREETTRNEGTVVLIFQPAEEGGGGAQKMIEAGAVDNVAAIFGFHVATDSLVGTVASRPGPIMAGSGFFEAVISGKGGHAAIPQHTIDPIVAASNVIVSLQHLVSREADPLDSQEASFVVLILWECALNLL</sequence>
<dbReference type="Pfam" id="PF01546">
    <property type="entry name" value="Peptidase_M20"/>
    <property type="match status" value="1"/>
</dbReference>
<proteinExistence type="predicted"/>
<feature type="compositionally biased region" description="Polar residues" evidence="2">
    <location>
        <begin position="1"/>
        <end position="29"/>
    </location>
</feature>
<dbReference type="Proteomes" id="UP001412067">
    <property type="component" value="Unassembled WGS sequence"/>
</dbReference>
<evidence type="ECO:0000313" key="3">
    <source>
        <dbReference type="EMBL" id="KAK8941791.1"/>
    </source>
</evidence>
<reference evidence="3 4" key="1">
    <citation type="journal article" date="2022" name="Nat. Plants">
        <title>Genomes of leafy and leafless Platanthera orchids illuminate the evolution of mycoheterotrophy.</title>
        <authorList>
            <person name="Li M.H."/>
            <person name="Liu K.W."/>
            <person name="Li Z."/>
            <person name="Lu H.C."/>
            <person name="Ye Q.L."/>
            <person name="Zhang D."/>
            <person name="Wang J.Y."/>
            <person name="Li Y.F."/>
            <person name="Zhong Z.M."/>
            <person name="Liu X."/>
            <person name="Yu X."/>
            <person name="Liu D.K."/>
            <person name="Tu X.D."/>
            <person name="Liu B."/>
            <person name="Hao Y."/>
            <person name="Liao X.Y."/>
            <person name="Jiang Y.T."/>
            <person name="Sun W.H."/>
            <person name="Chen J."/>
            <person name="Chen Y.Q."/>
            <person name="Ai Y."/>
            <person name="Zhai J.W."/>
            <person name="Wu S.S."/>
            <person name="Zhou Z."/>
            <person name="Hsiao Y.Y."/>
            <person name="Wu W.L."/>
            <person name="Chen Y.Y."/>
            <person name="Lin Y.F."/>
            <person name="Hsu J.L."/>
            <person name="Li C.Y."/>
            <person name="Wang Z.W."/>
            <person name="Zhao X."/>
            <person name="Zhong W.Y."/>
            <person name="Ma X.K."/>
            <person name="Ma L."/>
            <person name="Huang J."/>
            <person name="Chen G.Z."/>
            <person name="Huang M.Z."/>
            <person name="Huang L."/>
            <person name="Peng D.H."/>
            <person name="Luo Y.B."/>
            <person name="Zou S.Q."/>
            <person name="Chen S.P."/>
            <person name="Lan S."/>
            <person name="Tsai W.C."/>
            <person name="Van de Peer Y."/>
            <person name="Liu Z.J."/>
        </authorList>
    </citation>
    <scope>NUCLEOTIDE SEQUENCE [LARGE SCALE GENOMIC DNA]</scope>
    <source>
        <strain evidence="3">Lor288</strain>
    </source>
</reference>
<evidence type="ECO:0000313" key="4">
    <source>
        <dbReference type="Proteomes" id="UP001412067"/>
    </source>
</evidence>
<name>A0ABR2LI58_9ASPA</name>
<protein>
    <submittedName>
        <fullName evidence="3">IAA-amino acid hydrolase ILR1-like 1</fullName>
    </submittedName>
</protein>
<gene>
    <name evidence="3" type="primary">ILL1</name>
    <name evidence="3" type="ORF">KSP40_PGU004694</name>
</gene>
<evidence type="ECO:0000256" key="2">
    <source>
        <dbReference type="SAM" id="MobiDB-lite"/>
    </source>
</evidence>
<keyword evidence="4" id="KW-1185">Reference proteome</keyword>
<comment type="caution">
    <text evidence="3">The sequence shown here is derived from an EMBL/GenBank/DDBJ whole genome shotgun (WGS) entry which is preliminary data.</text>
</comment>
<feature type="region of interest" description="Disordered" evidence="2">
    <location>
        <begin position="1"/>
        <end position="68"/>
    </location>
</feature>
<accession>A0ABR2LI58</accession>
<organism evidence="3 4">
    <name type="scientific">Platanthera guangdongensis</name>
    <dbReference type="NCBI Taxonomy" id="2320717"/>
    <lineage>
        <taxon>Eukaryota</taxon>
        <taxon>Viridiplantae</taxon>
        <taxon>Streptophyta</taxon>
        <taxon>Embryophyta</taxon>
        <taxon>Tracheophyta</taxon>
        <taxon>Spermatophyta</taxon>
        <taxon>Magnoliopsida</taxon>
        <taxon>Liliopsida</taxon>
        <taxon>Asparagales</taxon>
        <taxon>Orchidaceae</taxon>
        <taxon>Orchidoideae</taxon>
        <taxon>Orchideae</taxon>
        <taxon>Orchidinae</taxon>
        <taxon>Platanthera</taxon>
    </lineage>
</organism>
<dbReference type="EMBL" id="JBBWWR010000019">
    <property type="protein sequence ID" value="KAK8941791.1"/>
    <property type="molecule type" value="Genomic_DNA"/>
</dbReference>
<dbReference type="Gene3D" id="3.40.630.10">
    <property type="entry name" value="Zn peptidases"/>
    <property type="match status" value="1"/>
</dbReference>
<dbReference type="InterPro" id="IPR002933">
    <property type="entry name" value="Peptidase_M20"/>
</dbReference>